<dbReference type="Proteomes" id="UP001059684">
    <property type="component" value="Segment"/>
</dbReference>
<dbReference type="EMBL" id="ON677538">
    <property type="protein sequence ID" value="UTQ79822.1"/>
    <property type="molecule type" value="Genomic_DNA"/>
</dbReference>
<sequence length="130" mass="14387">MQIATRCVPVGVRAASRVCAPMYALAPACVPTCARVPHGVPIRTPTRGDARLPYMYRVKNFFAYTVTYTTRIPFVNYLQLLTQIGLILSSTKLKGDKAAYLACRTIASRFEQRNPGIYSEVGYTQPIPPS</sequence>
<evidence type="ECO:0000313" key="2">
    <source>
        <dbReference type="Proteomes" id="UP001059684"/>
    </source>
</evidence>
<proteinExistence type="predicted"/>
<keyword evidence="2" id="KW-1185">Reference proteome</keyword>
<reference evidence="1" key="1">
    <citation type="submission" date="2022-06" db="EMBL/GenBank/DDBJ databases">
        <authorList>
            <person name="He X."/>
            <person name="Cao L."/>
            <person name="Zhang S."/>
            <person name="Xiao J."/>
            <person name="Tong Y."/>
        </authorList>
    </citation>
    <scope>NUCLEOTIDE SEQUENCE</scope>
</reference>
<evidence type="ECO:0000313" key="1">
    <source>
        <dbReference type="EMBL" id="UTQ79822.1"/>
    </source>
</evidence>
<organism evidence="1 2">
    <name type="scientific">Plectonema phage JingP1</name>
    <dbReference type="NCBI Taxonomy" id="2961687"/>
    <lineage>
        <taxon>Viruses</taxon>
        <taxon>Duplodnaviria</taxon>
        <taxon>Heunggongvirae</taxon>
        <taxon>Uroviricota</taxon>
        <taxon>Caudoviricetes</taxon>
        <taxon>Saffermanviridae</taxon>
        <taxon>Morrisvirus</taxon>
        <taxon>Morrisvirus JingP1</taxon>
    </lineage>
</organism>
<name>A0A9E7T1I3_9CAUD</name>
<protein>
    <submittedName>
        <fullName evidence="1">Uncharacterized protein</fullName>
    </submittedName>
</protein>
<accession>A0A9E7T1I3</accession>